<proteinExistence type="predicted"/>
<keyword evidence="2" id="KW-1185">Reference proteome</keyword>
<reference evidence="1 2" key="1">
    <citation type="journal article" date="2021" name="Hortic Res">
        <title>High-quality reference genome and annotation aids understanding of berry development for evergreen blueberry (Vaccinium darrowii).</title>
        <authorList>
            <person name="Yu J."/>
            <person name="Hulse-Kemp A.M."/>
            <person name="Babiker E."/>
            <person name="Staton M."/>
        </authorList>
    </citation>
    <scope>NUCLEOTIDE SEQUENCE [LARGE SCALE GENOMIC DNA]</scope>
    <source>
        <strain evidence="2">cv. NJ 8807/NJ 8810</strain>
        <tissue evidence="1">Young leaf</tissue>
    </source>
</reference>
<evidence type="ECO:0000313" key="1">
    <source>
        <dbReference type="EMBL" id="KAH7861132.1"/>
    </source>
</evidence>
<gene>
    <name evidence="1" type="ORF">Vadar_021996</name>
</gene>
<evidence type="ECO:0000313" key="2">
    <source>
        <dbReference type="Proteomes" id="UP000828048"/>
    </source>
</evidence>
<dbReference type="Proteomes" id="UP000828048">
    <property type="component" value="Chromosome 4"/>
</dbReference>
<accession>A0ACB7Z806</accession>
<protein>
    <submittedName>
        <fullName evidence="1">Uncharacterized protein</fullName>
    </submittedName>
</protein>
<dbReference type="EMBL" id="CM037154">
    <property type="protein sequence ID" value="KAH7861132.1"/>
    <property type="molecule type" value="Genomic_DNA"/>
</dbReference>
<comment type="caution">
    <text evidence="1">The sequence shown here is derived from an EMBL/GenBank/DDBJ whole genome shotgun (WGS) entry which is preliminary data.</text>
</comment>
<sequence>MEPNEDQNQLHLHNKQPPEQTEKPAQSLDEVEEIIGYNFRDPSLLHQAFTHASCPAATTSSYERLEYVGDSVLNLLISREDYFAYPELQPGKLTRLRAANVDTEKLARVAVKHGLHKYLRHKKPLLDGQIREFMDAIADYPLHSSGLVNAPKVLADIVESTIGAIFMDSNSSIDTTWKVVKRLLEPIITPKTLQTHPVTKIRDSPHVVAFDDVRVVDVLEDEDFTADLVFDGVFVVSVDDFEGVELSGWAVDDFVDCAAAADSSSLSREEKFSGGVPESVRVKFEEEEDERHYFQSC</sequence>
<name>A0ACB7Z806_9ERIC</name>
<organism evidence="1 2">
    <name type="scientific">Vaccinium darrowii</name>
    <dbReference type="NCBI Taxonomy" id="229202"/>
    <lineage>
        <taxon>Eukaryota</taxon>
        <taxon>Viridiplantae</taxon>
        <taxon>Streptophyta</taxon>
        <taxon>Embryophyta</taxon>
        <taxon>Tracheophyta</taxon>
        <taxon>Spermatophyta</taxon>
        <taxon>Magnoliopsida</taxon>
        <taxon>eudicotyledons</taxon>
        <taxon>Gunneridae</taxon>
        <taxon>Pentapetalae</taxon>
        <taxon>asterids</taxon>
        <taxon>Ericales</taxon>
        <taxon>Ericaceae</taxon>
        <taxon>Vaccinioideae</taxon>
        <taxon>Vaccinieae</taxon>
        <taxon>Vaccinium</taxon>
    </lineage>
</organism>